<gene>
    <name evidence="5" type="ORF">SPSK_02658</name>
</gene>
<feature type="region of interest" description="Disordered" evidence="1">
    <location>
        <begin position="43"/>
        <end position="103"/>
    </location>
</feature>
<reference evidence="5 6" key="1">
    <citation type="journal article" date="2014" name="BMC Genomics">
        <title>Comparative genomics of the major fungal agents of human and animal Sporotrichosis: Sporothrix schenckii and Sporothrix brasiliensis.</title>
        <authorList>
            <person name="Teixeira M.M."/>
            <person name="de Almeida L.G."/>
            <person name="Kubitschek-Barreira P."/>
            <person name="Alves F.L."/>
            <person name="Kioshima E.S."/>
            <person name="Abadio A.K."/>
            <person name="Fernandes L."/>
            <person name="Derengowski L.S."/>
            <person name="Ferreira K.S."/>
            <person name="Souza R.C."/>
            <person name="Ruiz J.C."/>
            <person name="de Andrade N.C."/>
            <person name="Paes H.C."/>
            <person name="Nicola A.M."/>
            <person name="Albuquerque P."/>
            <person name="Gerber A.L."/>
            <person name="Martins V.P."/>
            <person name="Peconick L.D."/>
            <person name="Neto A.V."/>
            <person name="Chaucanez C.B."/>
            <person name="Silva P.A."/>
            <person name="Cunha O.L."/>
            <person name="de Oliveira F.F."/>
            <person name="dos Santos T.C."/>
            <person name="Barros A.L."/>
            <person name="Soares M.A."/>
            <person name="de Oliveira L.M."/>
            <person name="Marini M.M."/>
            <person name="Villalobos-Duno H."/>
            <person name="Cunha M.M."/>
            <person name="de Hoog S."/>
            <person name="da Silveira J.F."/>
            <person name="Henrissat B."/>
            <person name="Nino-Vega G.A."/>
            <person name="Cisalpino P.S."/>
            <person name="Mora-Montes H.M."/>
            <person name="Almeida S.R."/>
            <person name="Stajich J.E."/>
            <person name="Lopes-Bezerra L.M."/>
            <person name="Vasconcelos A.T."/>
            <person name="Felipe M.S."/>
        </authorList>
    </citation>
    <scope>NUCLEOTIDE SEQUENCE [LARGE SCALE GENOMIC DNA]</scope>
    <source>
        <strain evidence="5 6">1099-18</strain>
    </source>
</reference>
<dbReference type="VEuPathDB" id="FungiDB:SPSK_02658"/>
<dbReference type="Pfam" id="PF23585">
    <property type="entry name" value="DUF7137"/>
    <property type="match status" value="1"/>
</dbReference>
<feature type="signal peptide" evidence="3">
    <location>
        <begin position="1"/>
        <end position="23"/>
    </location>
</feature>
<dbReference type="KEGG" id="ssck:SPSK_02658"/>
<feature type="compositionally biased region" description="Low complexity" evidence="1">
    <location>
        <begin position="66"/>
        <end position="95"/>
    </location>
</feature>
<dbReference type="Proteomes" id="UP000033710">
    <property type="component" value="Unassembled WGS sequence"/>
</dbReference>
<evidence type="ECO:0000256" key="1">
    <source>
        <dbReference type="SAM" id="MobiDB-lite"/>
    </source>
</evidence>
<evidence type="ECO:0000259" key="4">
    <source>
        <dbReference type="Pfam" id="PF23585"/>
    </source>
</evidence>
<reference evidence="5 6" key="2">
    <citation type="journal article" date="2015" name="Eukaryot. Cell">
        <title>Asexual propagation of a virulent clone complex in a human and feline outbreak of sporotrichosis.</title>
        <authorList>
            <person name="Teixeira Mde M."/>
            <person name="Rodrigues A.M."/>
            <person name="Tsui C.K."/>
            <person name="de Almeida L.G."/>
            <person name="Van Diepeningen A.D."/>
            <person name="van den Ende B.G."/>
            <person name="Fernandes G.F."/>
            <person name="Kano R."/>
            <person name="Hamelin R.C."/>
            <person name="Lopes-Bezerra L.M."/>
            <person name="Vasconcelos A.T."/>
            <person name="de Hoog S."/>
            <person name="de Camargo Z.P."/>
            <person name="Felipe M.S."/>
        </authorList>
    </citation>
    <scope>NUCLEOTIDE SEQUENCE [LARGE SCALE GENOMIC DNA]</scope>
    <source>
        <strain evidence="5 6">1099-18</strain>
    </source>
</reference>
<dbReference type="EMBL" id="AXCR01000006">
    <property type="protein sequence ID" value="KJR86183.1"/>
    <property type="molecule type" value="Genomic_DNA"/>
</dbReference>
<feature type="compositionally biased region" description="Polar residues" evidence="1">
    <location>
        <begin position="43"/>
        <end position="65"/>
    </location>
</feature>
<feature type="domain" description="DUF7137" evidence="4">
    <location>
        <begin position="119"/>
        <end position="255"/>
    </location>
</feature>
<name>A0A0F2M904_SPOSC</name>
<keyword evidence="3" id="KW-0732">Signal</keyword>
<evidence type="ECO:0000313" key="6">
    <source>
        <dbReference type="Proteomes" id="UP000033710"/>
    </source>
</evidence>
<accession>A0A0F2M904</accession>
<comment type="caution">
    <text evidence="5">The sequence shown here is derived from an EMBL/GenBank/DDBJ whole genome shotgun (WGS) entry which is preliminary data.</text>
</comment>
<organism evidence="5 6">
    <name type="scientific">Sporothrix schenckii 1099-18</name>
    <dbReference type="NCBI Taxonomy" id="1397361"/>
    <lineage>
        <taxon>Eukaryota</taxon>
        <taxon>Fungi</taxon>
        <taxon>Dikarya</taxon>
        <taxon>Ascomycota</taxon>
        <taxon>Pezizomycotina</taxon>
        <taxon>Sordariomycetes</taxon>
        <taxon>Sordariomycetidae</taxon>
        <taxon>Ophiostomatales</taxon>
        <taxon>Ophiostomataceae</taxon>
        <taxon>Sporothrix</taxon>
    </lineage>
</organism>
<keyword evidence="2" id="KW-0812">Transmembrane</keyword>
<dbReference type="AlphaFoldDB" id="A0A0F2M904"/>
<keyword evidence="2" id="KW-0472">Membrane</keyword>
<feature type="chain" id="PRO_5002454818" description="DUF7137 domain-containing protein" evidence="3">
    <location>
        <begin position="24"/>
        <end position="293"/>
    </location>
</feature>
<feature type="transmembrane region" description="Helical" evidence="2">
    <location>
        <begin position="267"/>
        <end position="287"/>
    </location>
</feature>
<dbReference type="GeneID" id="27664803"/>
<evidence type="ECO:0000256" key="2">
    <source>
        <dbReference type="SAM" id="Phobius"/>
    </source>
</evidence>
<dbReference type="OrthoDB" id="2435509at2759"/>
<proteinExistence type="predicted"/>
<dbReference type="PANTHER" id="PTHR42028:SF1">
    <property type="entry name" value="YALI0E30657P"/>
    <property type="match status" value="1"/>
</dbReference>
<keyword evidence="2" id="KW-1133">Transmembrane helix</keyword>
<sequence length="293" mass="31173">MKPSQSLGRVAFALLSMSTVTSAFSWSPLNLDAFVVRRADTTKTTASTPPAQTPGPSADNTFNLNTGAQETSTTTTATKGGKTTTGKDTAKVTPTDKNGNTATLNKTTEATHTTFNPVDPAGGVVMVTPATTANMQLYKIGDFVTWAWNYTGLQATPTAIDVLASCSFATRTFTLTQNMTFQTLGSYTWDTGAYQSSNVASPLLTEQYTLIIYDAESSVSATAEAGYLDTYDGFTFGMYAPQSYTPLSEGWMCATCSGALSDTERRALGFALTMSIITVLSFTWFVTGMHVAL</sequence>
<dbReference type="PANTHER" id="PTHR42028">
    <property type="entry name" value="CHROMOSOME 1, WHOLE GENOME SHOTGUN SEQUENCE"/>
    <property type="match status" value="1"/>
</dbReference>
<evidence type="ECO:0000256" key="3">
    <source>
        <dbReference type="SAM" id="SignalP"/>
    </source>
</evidence>
<dbReference type="RefSeq" id="XP_016588859.1">
    <property type="nucleotide sequence ID" value="XM_016729526.1"/>
</dbReference>
<dbReference type="InterPro" id="IPR055561">
    <property type="entry name" value="DUF7137"/>
</dbReference>
<evidence type="ECO:0000313" key="5">
    <source>
        <dbReference type="EMBL" id="KJR86183.1"/>
    </source>
</evidence>
<protein>
    <recommendedName>
        <fullName evidence="4">DUF7137 domain-containing protein</fullName>
    </recommendedName>
</protein>